<reference evidence="6 7" key="1">
    <citation type="submission" date="2023-12" db="EMBL/GenBank/DDBJ databases">
        <title>A high-quality genome assembly for Dillenia turbinata (Dilleniales).</title>
        <authorList>
            <person name="Chanderbali A."/>
        </authorList>
    </citation>
    <scope>NUCLEOTIDE SEQUENCE [LARGE SCALE GENOMIC DNA]</scope>
    <source>
        <strain evidence="6">LSX21</strain>
        <tissue evidence="6">Leaf</tissue>
    </source>
</reference>
<dbReference type="EMBL" id="JBAMMX010000001">
    <property type="protein sequence ID" value="KAK6946902.1"/>
    <property type="molecule type" value="Genomic_DNA"/>
</dbReference>
<feature type="transmembrane region" description="Helical" evidence="4">
    <location>
        <begin position="164"/>
        <end position="187"/>
    </location>
</feature>
<evidence type="ECO:0000313" key="6">
    <source>
        <dbReference type="EMBL" id="KAK6946902.1"/>
    </source>
</evidence>
<keyword evidence="4" id="KW-0472">Membrane</keyword>
<organism evidence="6 7">
    <name type="scientific">Dillenia turbinata</name>
    <dbReference type="NCBI Taxonomy" id="194707"/>
    <lineage>
        <taxon>Eukaryota</taxon>
        <taxon>Viridiplantae</taxon>
        <taxon>Streptophyta</taxon>
        <taxon>Embryophyta</taxon>
        <taxon>Tracheophyta</taxon>
        <taxon>Spermatophyta</taxon>
        <taxon>Magnoliopsida</taxon>
        <taxon>eudicotyledons</taxon>
        <taxon>Gunneridae</taxon>
        <taxon>Pentapetalae</taxon>
        <taxon>Dilleniales</taxon>
        <taxon>Dilleniaceae</taxon>
        <taxon>Dillenia</taxon>
    </lineage>
</organism>
<dbReference type="GO" id="GO:0005783">
    <property type="term" value="C:endoplasmic reticulum"/>
    <property type="evidence" value="ECO:0007669"/>
    <property type="project" value="TreeGrafter"/>
</dbReference>
<dbReference type="SMART" id="SM00563">
    <property type="entry name" value="PlsC"/>
    <property type="match status" value="1"/>
</dbReference>
<dbReference type="PANTHER" id="PTHR10434">
    <property type="entry name" value="1-ACYL-SN-GLYCEROL-3-PHOSPHATE ACYLTRANSFERASE"/>
    <property type="match status" value="1"/>
</dbReference>
<dbReference type="GO" id="GO:0006654">
    <property type="term" value="P:phosphatidic acid biosynthetic process"/>
    <property type="evidence" value="ECO:0007669"/>
    <property type="project" value="TreeGrafter"/>
</dbReference>
<dbReference type="SUPFAM" id="SSF69593">
    <property type="entry name" value="Glycerol-3-phosphate (1)-acyltransferase"/>
    <property type="match status" value="1"/>
</dbReference>
<protein>
    <submittedName>
        <fullName evidence="6">Phospholipid/glycerol acyltransferase</fullName>
    </submittedName>
</protein>
<evidence type="ECO:0000256" key="4">
    <source>
        <dbReference type="SAM" id="Phobius"/>
    </source>
</evidence>
<evidence type="ECO:0000256" key="3">
    <source>
        <dbReference type="SAM" id="MobiDB-lite"/>
    </source>
</evidence>
<keyword evidence="4" id="KW-0812">Transmembrane</keyword>
<feature type="compositionally biased region" description="Basic and acidic residues" evidence="3">
    <location>
        <begin position="40"/>
        <end position="55"/>
    </location>
</feature>
<dbReference type="Proteomes" id="UP001370490">
    <property type="component" value="Unassembled WGS sequence"/>
</dbReference>
<dbReference type="InterPro" id="IPR002123">
    <property type="entry name" value="Plipid/glycerol_acylTrfase"/>
</dbReference>
<feature type="region of interest" description="Disordered" evidence="3">
    <location>
        <begin position="1"/>
        <end position="55"/>
    </location>
</feature>
<evidence type="ECO:0000256" key="1">
    <source>
        <dbReference type="ARBA" id="ARBA00022679"/>
    </source>
</evidence>
<dbReference type="Pfam" id="PF01553">
    <property type="entry name" value="Acyltransferase"/>
    <property type="match status" value="1"/>
</dbReference>
<evidence type="ECO:0000313" key="7">
    <source>
        <dbReference type="Proteomes" id="UP001370490"/>
    </source>
</evidence>
<feature type="compositionally biased region" description="Polar residues" evidence="3">
    <location>
        <begin position="1"/>
        <end position="13"/>
    </location>
</feature>
<accession>A0AAN8WIU9</accession>
<gene>
    <name evidence="6" type="ORF">RJ641_000375</name>
</gene>
<keyword evidence="1" id="KW-0808">Transferase</keyword>
<dbReference type="AlphaFoldDB" id="A0AAN8WIU9"/>
<sequence length="247" mass="27703">MQISPTRSPSSLIPDSKPDVQRTLTTVRMRRLGSLFGSSMKEKEGKDEEGEEKEKEVNEAFEDDGGWFSTSISLDQTGEHVGTTQWLVDGTVGIAKKEIIFYPIYGQIHTLAHHLRIDRSNTTAAIESLQKAAQAIVKNNLSLVLFPEGTRSRNGRLLPFKKGFVHMAIQTGLPIVPILLIGTHLAWRKGSLRLRPTPITIKYLPPIKTDGWTVDNIDEYINLVHDVYVKNLPESQRPLELEGDQSH</sequence>
<evidence type="ECO:0000259" key="5">
    <source>
        <dbReference type="SMART" id="SM00563"/>
    </source>
</evidence>
<keyword evidence="4" id="KW-1133">Transmembrane helix</keyword>
<dbReference type="GO" id="GO:0003841">
    <property type="term" value="F:1-acylglycerol-3-phosphate O-acyltransferase activity"/>
    <property type="evidence" value="ECO:0007669"/>
    <property type="project" value="TreeGrafter"/>
</dbReference>
<keyword evidence="2 6" id="KW-0012">Acyltransferase</keyword>
<dbReference type="CDD" id="cd07989">
    <property type="entry name" value="LPLAT_AGPAT-like"/>
    <property type="match status" value="1"/>
</dbReference>
<evidence type="ECO:0000256" key="2">
    <source>
        <dbReference type="ARBA" id="ARBA00023315"/>
    </source>
</evidence>
<keyword evidence="7" id="KW-1185">Reference proteome</keyword>
<comment type="caution">
    <text evidence="6">The sequence shown here is derived from an EMBL/GenBank/DDBJ whole genome shotgun (WGS) entry which is preliminary data.</text>
</comment>
<feature type="domain" description="Phospholipid/glycerol acyltransferase" evidence="5">
    <location>
        <begin position="78"/>
        <end position="183"/>
    </location>
</feature>
<proteinExistence type="predicted"/>
<name>A0AAN8WIU9_9MAGN</name>
<dbReference type="PANTHER" id="PTHR10434:SF11">
    <property type="entry name" value="1-ACYL-SN-GLYCEROL-3-PHOSPHATE ACYLTRANSFERASE"/>
    <property type="match status" value="1"/>
</dbReference>